<keyword evidence="6" id="KW-0520">NAD</keyword>
<accession>A0A249KUW9</accession>
<organism evidence="9 10">
    <name type="scientific">Candidatus Planktophila vernalis</name>
    <dbReference type="NCBI Taxonomy" id="1884907"/>
    <lineage>
        <taxon>Bacteria</taxon>
        <taxon>Bacillati</taxon>
        <taxon>Actinomycetota</taxon>
        <taxon>Actinomycetes</taxon>
        <taxon>Candidatus Nanopelagicales</taxon>
        <taxon>Candidatus Nanopelagicaceae</taxon>
        <taxon>Candidatus Planktophila</taxon>
    </lineage>
</organism>
<feature type="domain" description="NAD(P)-binding" evidence="8">
    <location>
        <begin position="16"/>
        <end position="288"/>
    </location>
</feature>
<dbReference type="CDD" id="cd05246">
    <property type="entry name" value="dTDP_GD_SDR_e"/>
    <property type="match status" value="1"/>
</dbReference>
<dbReference type="InterPro" id="IPR016040">
    <property type="entry name" value="NAD(P)-bd_dom"/>
</dbReference>
<dbReference type="EMBL" id="CP016776">
    <property type="protein sequence ID" value="ASY20495.1"/>
    <property type="molecule type" value="Genomic_DNA"/>
</dbReference>
<protein>
    <recommendedName>
        <fullName evidence="5">dTDP-glucose 4,6-dehydratase</fullName>
        <ecNumber evidence="4">4.2.1.46</ecNumber>
    </recommendedName>
</protein>
<dbReference type="GO" id="GO:0008460">
    <property type="term" value="F:dTDP-glucose 4,6-dehydratase activity"/>
    <property type="evidence" value="ECO:0007669"/>
    <property type="project" value="UniProtKB-EC"/>
</dbReference>
<comment type="similarity">
    <text evidence="3">Belongs to the NAD(P)-dependent epimerase/dehydratase family. dTDP-glucose dehydratase subfamily.</text>
</comment>
<evidence type="ECO:0000313" key="9">
    <source>
        <dbReference type="EMBL" id="ASY20495.1"/>
    </source>
</evidence>
<dbReference type="SUPFAM" id="SSF51735">
    <property type="entry name" value="NAD(P)-binding Rossmann-fold domains"/>
    <property type="match status" value="1"/>
</dbReference>
<dbReference type="PANTHER" id="PTHR43000">
    <property type="entry name" value="DTDP-D-GLUCOSE 4,6-DEHYDRATASE-RELATED"/>
    <property type="match status" value="1"/>
</dbReference>
<comment type="catalytic activity">
    <reaction evidence="1">
        <text>dTDP-alpha-D-glucose = dTDP-4-dehydro-6-deoxy-alpha-D-glucose + H2O</text>
        <dbReference type="Rhea" id="RHEA:17221"/>
        <dbReference type="ChEBI" id="CHEBI:15377"/>
        <dbReference type="ChEBI" id="CHEBI:57477"/>
        <dbReference type="ChEBI" id="CHEBI:57649"/>
        <dbReference type="EC" id="4.2.1.46"/>
    </reaction>
</comment>
<dbReference type="InterPro" id="IPR005888">
    <property type="entry name" value="dTDP_Gluc_deHydtase"/>
</dbReference>
<name>A0A249KUW9_9ACTN</name>
<dbReference type="GO" id="GO:0009225">
    <property type="term" value="P:nucleotide-sugar metabolic process"/>
    <property type="evidence" value="ECO:0007669"/>
    <property type="project" value="InterPro"/>
</dbReference>
<evidence type="ECO:0000256" key="5">
    <source>
        <dbReference type="ARBA" id="ARBA00016977"/>
    </source>
</evidence>
<comment type="cofactor">
    <cofactor evidence="2">
        <name>NAD(+)</name>
        <dbReference type="ChEBI" id="CHEBI:57540"/>
    </cofactor>
</comment>
<reference evidence="9 10" key="1">
    <citation type="submission" date="2016-07" db="EMBL/GenBank/DDBJ databases">
        <title>High microdiversification within the ubiquitous acI lineage of Actinobacteria.</title>
        <authorList>
            <person name="Neuenschwander S.M."/>
            <person name="Salcher M."/>
            <person name="Ghai R."/>
            <person name="Pernthaler J."/>
        </authorList>
    </citation>
    <scope>NUCLEOTIDE SEQUENCE [LARGE SCALE GENOMIC DNA]</scope>
    <source>
        <strain evidence="9">MMS-IIA-15</strain>
    </source>
</reference>
<dbReference type="KEGG" id="pvn:A7sIIA15_06605"/>
<dbReference type="Gene3D" id="3.90.25.10">
    <property type="entry name" value="UDP-galactose 4-epimerase, domain 1"/>
    <property type="match status" value="1"/>
</dbReference>
<dbReference type="NCBIfam" id="TIGR01181">
    <property type="entry name" value="dTDP_gluc_dehyt"/>
    <property type="match status" value="1"/>
</dbReference>
<dbReference type="Gene3D" id="3.40.50.720">
    <property type="entry name" value="NAD(P)-binding Rossmann-like Domain"/>
    <property type="match status" value="1"/>
</dbReference>
<dbReference type="EC" id="4.2.1.46" evidence="4"/>
<proteinExistence type="inferred from homology"/>
<evidence type="ECO:0000256" key="1">
    <source>
        <dbReference type="ARBA" id="ARBA00001539"/>
    </source>
</evidence>
<evidence type="ECO:0000259" key="8">
    <source>
        <dbReference type="Pfam" id="PF16363"/>
    </source>
</evidence>
<evidence type="ECO:0000256" key="2">
    <source>
        <dbReference type="ARBA" id="ARBA00001911"/>
    </source>
</evidence>
<keyword evidence="10" id="KW-1185">Reference proteome</keyword>
<dbReference type="AlphaFoldDB" id="A0A249KUW9"/>
<evidence type="ECO:0000313" key="10">
    <source>
        <dbReference type="Proteomes" id="UP000217186"/>
    </source>
</evidence>
<dbReference type="Proteomes" id="UP000217186">
    <property type="component" value="Chromosome"/>
</dbReference>
<evidence type="ECO:0000256" key="6">
    <source>
        <dbReference type="ARBA" id="ARBA00023027"/>
    </source>
</evidence>
<dbReference type="Pfam" id="PF16363">
    <property type="entry name" value="GDP_Man_Dehyd"/>
    <property type="match status" value="1"/>
</dbReference>
<evidence type="ECO:0000256" key="7">
    <source>
        <dbReference type="ARBA" id="ARBA00023239"/>
    </source>
</evidence>
<sequence length="303" mass="34167">MLLGGHLGEIPKRVYVLDSLTYAGSLENLSSSLDNKNFEFVNGDIRNPKLVNDLFSEIDLVVHFAAESHVDRSISDSSNFISTNVLGTHVLLEASVRENIATFLHVSTDEVYGSIDEGFWDENQPLQPNSPYAASKAASDLIVRSFGKTHGLDVRISRCSNNYGPFQYPEKLIPLVITNLMSDKKIPVYGDGMNKREWIHCEDHSRAIHKILLGGTPQNVYNIAGQIEISNLSLVKMILGIMGKNAHEIEFVRDRKGHDFRYALDGGKLQDTLNFTPKIDFEIGLRETVNWYVDNQNWWKSRV</sequence>
<evidence type="ECO:0000256" key="4">
    <source>
        <dbReference type="ARBA" id="ARBA00011990"/>
    </source>
</evidence>
<gene>
    <name evidence="9" type="ORF">A7sIIA15_06605</name>
</gene>
<evidence type="ECO:0000256" key="3">
    <source>
        <dbReference type="ARBA" id="ARBA00008178"/>
    </source>
</evidence>
<dbReference type="InterPro" id="IPR036291">
    <property type="entry name" value="NAD(P)-bd_dom_sf"/>
</dbReference>
<keyword evidence="7" id="KW-0456">Lyase</keyword>